<dbReference type="InterPro" id="IPR036457">
    <property type="entry name" value="PPM-type-like_dom_sf"/>
</dbReference>
<dbReference type="OrthoDB" id="9763484at2"/>
<accession>A0A2W1MX75</accession>
<dbReference type="Gene3D" id="3.60.40.10">
    <property type="entry name" value="PPM-type phosphatase domain"/>
    <property type="match status" value="1"/>
</dbReference>
<feature type="domain" description="PPM-type phosphatase" evidence="2">
    <location>
        <begin position="273"/>
        <end position="466"/>
    </location>
</feature>
<feature type="transmembrane region" description="Helical" evidence="1">
    <location>
        <begin position="88"/>
        <end position="105"/>
    </location>
</feature>
<dbReference type="Proteomes" id="UP000249248">
    <property type="component" value="Unassembled WGS sequence"/>
</dbReference>
<sequence length="467" mass="54101">MLKKQYFKLKVFLLGAEFENKLDLFEKVKTELIFNLLLIFSFIYSIGFIKILVFGYWYLFFIRIIGLIIFVFAFIALKKQQHFRIPSAIWSLGIMVLGIQGLLVTNGQITYANLGYSLLNISIIFLMLGKTLRIIAYVYYLLFLTYGLAVYFQLIQNLKIGLDFGYEQTFFNQNIAFAMMPFFLLIYVLYAFITYEFRVRNKLNAQIEIIKKQELDIHNTNLTMNKSIQFASQIQKAFLPSLKNVHQFIEDRFILLKPKNELSGDFYWSAVVDNNLFIAIIDSSENNISGAILSALYFDALDTAVKREKLIGPQEIIKYLNEFIQSNADIKGVKDGIHISIVRFNNHNNKLYFSSEKNSLLIAKKNKDVIDEYSARIVSIKNQPLKYSEEIIEFEKGDNLYLSSDGFANHFEGFDNIKFKQSVLKSFLLEIKEEPMATQKILLTNKLSSWIADDIQGDDVCMVGIKF</sequence>
<keyword evidence="1" id="KW-0812">Transmembrane</keyword>
<keyword evidence="1" id="KW-0472">Membrane</keyword>
<name>A0A2W1MX75_9FLAO</name>
<evidence type="ECO:0000259" key="2">
    <source>
        <dbReference type="Pfam" id="PF07228"/>
    </source>
</evidence>
<gene>
    <name evidence="3" type="ORF">DNU06_15055</name>
</gene>
<feature type="transmembrane region" description="Helical" evidence="1">
    <location>
        <begin position="55"/>
        <end position="76"/>
    </location>
</feature>
<protein>
    <recommendedName>
        <fullName evidence="2">PPM-type phosphatase domain-containing protein</fullName>
    </recommendedName>
</protein>
<proteinExistence type="predicted"/>
<organism evidence="3 4">
    <name type="scientific">Putridiphycobacter roseus</name>
    <dbReference type="NCBI Taxonomy" id="2219161"/>
    <lineage>
        <taxon>Bacteria</taxon>
        <taxon>Pseudomonadati</taxon>
        <taxon>Bacteroidota</taxon>
        <taxon>Flavobacteriia</taxon>
        <taxon>Flavobacteriales</taxon>
        <taxon>Crocinitomicaceae</taxon>
        <taxon>Putridiphycobacter</taxon>
    </lineage>
</organism>
<reference evidence="3 4" key="1">
    <citation type="submission" date="2018-06" db="EMBL/GenBank/DDBJ databases">
        <title>The draft genome sequence of Crocinitomix sp. SM1701.</title>
        <authorList>
            <person name="Zhang X."/>
        </authorList>
    </citation>
    <scope>NUCLEOTIDE SEQUENCE [LARGE SCALE GENOMIC DNA]</scope>
    <source>
        <strain evidence="3 4">SM1701</strain>
    </source>
</reference>
<dbReference type="RefSeq" id="WP_111064326.1">
    <property type="nucleotide sequence ID" value="NZ_JBHUCU010000020.1"/>
</dbReference>
<feature type="transmembrane region" description="Helical" evidence="1">
    <location>
        <begin position="111"/>
        <end position="129"/>
    </location>
</feature>
<evidence type="ECO:0000313" key="3">
    <source>
        <dbReference type="EMBL" id="PZE15964.1"/>
    </source>
</evidence>
<keyword evidence="4" id="KW-1185">Reference proteome</keyword>
<feature type="transmembrane region" description="Helical" evidence="1">
    <location>
        <begin position="136"/>
        <end position="155"/>
    </location>
</feature>
<feature type="transmembrane region" description="Helical" evidence="1">
    <location>
        <begin position="32"/>
        <end position="49"/>
    </location>
</feature>
<dbReference type="InterPro" id="IPR001932">
    <property type="entry name" value="PPM-type_phosphatase-like_dom"/>
</dbReference>
<evidence type="ECO:0000256" key="1">
    <source>
        <dbReference type="SAM" id="Phobius"/>
    </source>
</evidence>
<feature type="transmembrane region" description="Helical" evidence="1">
    <location>
        <begin position="175"/>
        <end position="193"/>
    </location>
</feature>
<evidence type="ECO:0000313" key="4">
    <source>
        <dbReference type="Proteomes" id="UP000249248"/>
    </source>
</evidence>
<dbReference type="EMBL" id="QKSB01000013">
    <property type="protein sequence ID" value="PZE15964.1"/>
    <property type="molecule type" value="Genomic_DNA"/>
</dbReference>
<dbReference type="Pfam" id="PF07228">
    <property type="entry name" value="SpoIIE"/>
    <property type="match status" value="1"/>
</dbReference>
<keyword evidence="1" id="KW-1133">Transmembrane helix</keyword>
<dbReference type="AlphaFoldDB" id="A0A2W1MX75"/>
<comment type="caution">
    <text evidence="3">The sequence shown here is derived from an EMBL/GenBank/DDBJ whole genome shotgun (WGS) entry which is preliminary data.</text>
</comment>